<evidence type="ECO:0000259" key="2">
    <source>
        <dbReference type="PROSITE" id="PS51011"/>
    </source>
</evidence>
<evidence type="ECO:0000256" key="1">
    <source>
        <dbReference type="SAM" id="MobiDB-lite"/>
    </source>
</evidence>
<feature type="domain" description="ARID" evidence="2">
    <location>
        <begin position="397"/>
        <end position="490"/>
    </location>
</feature>
<proteinExistence type="predicted"/>
<sequence>MSSENRDLSSQPTPLMHPANNSHQSLEATPILNNLLSKPGISQESTVTSNTGVPHFDPQQPSSSHGAQISAPLMVQPVAGSFHSPQPSPAHGFADGAKTEQERYGAAVPSSSAGPGQFGLRKPPTMLPPGHQWPPQQGPDGIPYPGPNDPSQQQQQQIPPGYGPPPQGMYPQQHPYWQQNRYQIPPPHGYGPPQHMISPLGMPYGVPTNPAYGVPTPGAPPPHPGQMMQQQARPPPVPPGQLPPQEWQKTNGQPPVSMPQQPNFHSSQGYAQPQAHTSLAYQLQPQPPYYQQRKEGTTTPSTQNNQQQPSLPIQSPSTASVPDDSLDDSKSHRSSPSIPQTPGTGQRTPHVQHPGPSSTPSSTSAQHSSSNHPPKLTRQEILEKLVNEPAPIPPEMVPERRKFFDLLLTLNENNPEPLSGPPQVSKSVVDLHRLYIAVRDKGGFETVTKEKAWKNMCSKANATMSESSAAGYQLRRHYQRHLLTLECRETGQNAASLVEFAEKLKKKKKDKDPNAPDKKSAAQQHQQQQQPPNAGPQQPPPGYPMPHQQQQ</sequence>
<feature type="compositionally biased region" description="Low complexity" evidence="1">
    <location>
        <begin position="297"/>
        <end position="317"/>
    </location>
</feature>
<feature type="compositionally biased region" description="Low complexity" evidence="1">
    <location>
        <begin position="521"/>
        <end position="532"/>
    </location>
</feature>
<dbReference type="GO" id="GO:0005654">
    <property type="term" value="C:nucleoplasm"/>
    <property type="evidence" value="ECO:0007669"/>
    <property type="project" value="TreeGrafter"/>
</dbReference>
<name>A0A914EBJ9_9BILA</name>
<dbReference type="PANTHER" id="PTHR12656:SF5">
    <property type="entry name" value="TRITHORAX GROUP PROTEIN OSA"/>
    <property type="match status" value="1"/>
</dbReference>
<accession>A0A914EBJ9</accession>
<protein>
    <submittedName>
        <fullName evidence="4">ARID domain-containing protein</fullName>
    </submittedName>
</protein>
<keyword evidence="3" id="KW-1185">Reference proteome</keyword>
<dbReference type="GO" id="GO:0071565">
    <property type="term" value="C:nBAF complex"/>
    <property type="evidence" value="ECO:0007669"/>
    <property type="project" value="TreeGrafter"/>
</dbReference>
<feature type="compositionally biased region" description="Low complexity" evidence="1">
    <location>
        <begin position="149"/>
        <end position="160"/>
    </location>
</feature>
<dbReference type="GO" id="GO:0035060">
    <property type="term" value="C:brahma complex"/>
    <property type="evidence" value="ECO:0007669"/>
    <property type="project" value="InterPro"/>
</dbReference>
<dbReference type="WBParaSite" id="ACRNAN_scaffold6667.g25108.t2">
    <property type="protein sequence ID" value="ACRNAN_scaffold6667.g25108.t2"/>
    <property type="gene ID" value="ACRNAN_scaffold6667.g25108"/>
</dbReference>
<dbReference type="SMART" id="SM01014">
    <property type="entry name" value="ARID"/>
    <property type="match status" value="1"/>
</dbReference>
<reference evidence="4" key="1">
    <citation type="submission" date="2022-11" db="UniProtKB">
        <authorList>
            <consortium name="WormBaseParasite"/>
        </authorList>
    </citation>
    <scope>IDENTIFICATION</scope>
</reference>
<feature type="compositionally biased region" description="Polar residues" evidence="1">
    <location>
        <begin position="247"/>
        <end position="280"/>
    </location>
</feature>
<dbReference type="GO" id="GO:0016514">
    <property type="term" value="C:SWI/SNF complex"/>
    <property type="evidence" value="ECO:0007669"/>
    <property type="project" value="InterPro"/>
</dbReference>
<feature type="compositionally biased region" description="Polar residues" evidence="1">
    <location>
        <begin position="8"/>
        <end position="52"/>
    </location>
</feature>
<dbReference type="SMART" id="SM00501">
    <property type="entry name" value="BRIGHT"/>
    <property type="match status" value="1"/>
</dbReference>
<feature type="compositionally biased region" description="Polar residues" evidence="1">
    <location>
        <begin position="334"/>
        <end position="349"/>
    </location>
</feature>
<dbReference type="GO" id="GO:0045893">
    <property type="term" value="P:positive regulation of DNA-templated transcription"/>
    <property type="evidence" value="ECO:0007669"/>
    <property type="project" value="TreeGrafter"/>
</dbReference>
<evidence type="ECO:0000313" key="4">
    <source>
        <dbReference type="WBParaSite" id="ACRNAN_scaffold6667.g25108.t2"/>
    </source>
</evidence>
<dbReference type="AlphaFoldDB" id="A0A914EBJ9"/>
<dbReference type="InterPro" id="IPR036431">
    <property type="entry name" value="ARID_dom_sf"/>
</dbReference>
<dbReference type="GO" id="GO:0006338">
    <property type="term" value="P:chromatin remodeling"/>
    <property type="evidence" value="ECO:0007669"/>
    <property type="project" value="InterPro"/>
</dbReference>
<dbReference type="PROSITE" id="PS51011">
    <property type="entry name" value="ARID"/>
    <property type="match status" value="1"/>
</dbReference>
<dbReference type="GO" id="GO:0006357">
    <property type="term" value="P:regulation of transcription by RNA polymerase II"/>
    <property type="evidence" value="ECO:0007669"/>
    <property type="project" value="TreeGrafter"/>
</dbReference>
<dbReference type="Proteomes" id="UP000887540">
    <property type="component" value="Unplaced"/>
</dbReference>
<dbReference type="InterPro" id="IPR001606">
    <property type="entry name" value="ARID_dom"/>
</dbReference>
<feature type="compositionally biased region" description="Pro residues" evidence="1">
    <location>
        <begin position="533"/>
        <end position="544"/>
    </location>
</feature>
<feature type="region of interest" description="Disordered" evidence="1">
    <location>
        <begin position="504"/>
        <end position="551"/>
    </location>
</feature>
<dbReference type="Gene3D" id="1.10.150.60">
    <property type="entry name" value="ARID DNA-binding domain"/>
    <property type="match status" value="1"/>
</dbReference>
<dbReference type="GO" id="GO:0031491">
    <property type="term" value="F:nucleosome binding"/>
    <property type="evidence" value="ECO:0007669"/>
    <property type="project" value="TreeGrafter"/>
</dbReference>
<feature type="compositionally biased region" description="Low complexity" evidence="1">
    <location>
        <begin position="128"/>
        <end position="141"/>
    </location>
</feature>
<feature type="compositionally biased region" description="Low complexity" evidence="1">
    <location>
        <begin position="352"/>
        <end position="370"/>
    </location>
</feature>
<feature type="compositionally biased region" description="Pro residues" evidence="1">
    <location>
        <begin position="233"/>
        <end position="242"/>
    </location>
</feature>
<organism evidence="3 4">
    <name type="scientific">Acrobeloides nanus</name>
    <dbReference type="NCBI Taxonomy" id="290746"/>
    <lineage>
        <taxon>Eukaryota</taxon>
        <taxon>Metazoa</taxon>
        <taxon>Ecdysozoa</taxon>
        <taxon>Nematoda</taxon>
        <taxon>Chromadorea</taxon>
        <taxon>Rhabditida</taxon>
        <taxon>Tylenchina</taxon>
        <taxon>Cephalobomorpha</taxon>
        <taxon>Cephaloboidea</taxon>
        <taxon>Cephalobidae</taxon>
        <taxon>Acrobeloides</taxon>
    </lineage>
</organism>
<feature type="compositionally biased region" description="Basic and acidic residues" evidence="1">
    <location>
        <begin position="510"/>
        <end position="520"/>
    </location>
</feature>
<dbReference type="PANTHER" id="PTHR12656">
    <property type="entry name" value="BRG-1 ASSOCIATED FACTOR 250 BAF250"/>
    <property type="match status" value="1"/>
</dbReference>
<feature type="region of interest" description="Disordered" evidence="1">
    <location>
        <begin position="1"/>
        <end position="381"/>
    </location>
</feature>
<dbReference type="InterPro" id="IPR021906">
    <property type="entry name" value="BAF250/Osa"/>
</dbReference>
<dbReference type="GO" id="GO:0003677">
    <property type="term" value="F:DNA binding"/>
    <property type="evidence" value="ECO:0007669"/>
    <property type="project" value="InterPro"/>
</dbReference>
<evidence type="ECO:0000313" key="3">
    <source>
        <dbReference type="Proteomes" id="UP000887540"/>
    </source>
</evidence>
<dbReference type="SUPFAM" id="SSF46774">
    <property type="entry name" value="ARID-like"/>
    <property type="match status" value="1"/>
</dbReference>
<dbReference type="Pfam" id="PF01388">
    <property type="entry name" value="ARID"/>
    <property type="match status" value="1"/>
</dbReference>